<evidence type="ECO:0000256" key="3">
    <source>
        <dbReference type="ARBA" id="ARBA00023198"/>
    </source>
</evidence>
<dbReference type="GO" id="GO:0005737">
    <property type="term" value="C:cytoplasm"/>
    <property type="evidence" value="ECO:0007669"/>
    <property type="project" value="UniProtKB-SubCell"/>
</dbReference>
<protein>
    <submittedName>
        <fullName evidence="4">Myeloid differentiation primary response 88</fullName>
    </submittedName>
</protein>
<accession>A0A7D9LLL2</accession>
<proteinExistence type="predicted"/>
<reference evidence="4" key="1">
    <citation type="submission" date="2020-04" db="EMBL/GenBank/DDBJ databases">
        <authorList>
            <person name="Alioto T."/>
            <person name="Alioto T."/>
            <person name="Gomez Garrido J."/>
        </authorList>
    </citation>
    <scope>NUCLEOTIDE SEQUENCE</scope>
    <source>
        <strain evidence="4">A484AB</strain>
    </source>
</reference>
<keyword evidence="3" id="KW-0395">Inflammatory response</keyword>
<dbReference type="PROSITE" id="PS50104">
    <property type="entry name" value="TIR"/>
    <property type="match status" value="1"/>
</dbReference>
<dbReference type="InterPro" id="IPR017281">
    <property type="entry name" value="Myelin_different_resp_MyD88"/>
</dbReference>
<sequence>MASNDNGEEEPVKEQSEGKMAIHMNIAAHQLLSKLLRPKSPEHDWESLADLMRFSYEEILNLRCDLDPVESIIRQWERQSDATVDKLLSFLKEIERFDVIEDLQPFISETPTPSLYEERRKKKVSENYSQSPAVGKLPIELEQLTVSDEIFDGFICYAKEDRSFALEILTRLEAPPYCRKICIDFRDYVPGNCRLDQTAKIIEHRCKHLVAILSPNFTNSSNAGFQVRIALNLSPGESNLQR</sequence>
<dbReference type="InterPro" id="IPR000157">
    <property type="entry name" value="TIR_dom"/>
</dbReference>
<keyword evidence="2" id="KW-0963">Cytoplasm</keyword>
<dbReference type="Pfam" id="PF13676">
    <property type="entry name" value="TIR_2"/>
    <property type="match status" value="1"/>
</dbReference>
<comment type="subcellular location">
    <subcellularLocation>
        <location evidence="1">Cytoplasm</location>
    </subcellularLocation>
</comment>
<name>A0A7D9LLL2_PARCT</name>
<dbReference type="SUPFAM" id="SSF47986">
    <property type="entry name" value="DEATH domain"/>
    <property type="match status" value="1"/>
</dbReference>
<keyword evidence="5" id="KW-1185">Reference proteome</keyword>
<dbReference type="PANTHER" id="PTHR15079">
    <property type="entry name" value="MYD88"/>
    <property type="match status" value="1"/>
</dbReference>
<comment type="caution">
    <text evidence="4">The sequence shown here is derived from an EMBL/GenBank/DDBJ whole genome shotgun (WGS) entry which is preliminary data.</text>
</comment>
<evidence type="ECO:0000256" key="2">
    <source>
        <dbReference type="ARBA" id="ARBA00022490"/>
    </source>
</evidence>
<dbReference type="GO" id="GO:0043123">
    <property type="term" value="P:positive regulation of canonical NF-kappaB signal transduction"/>
    <property type="evidence" value="ECO:0007669"/>
    <property type="project" value="InterPro"/>
</dbReference>
<dbReference type="InterPro" id="IPR011029">
    <property type="entry name" value="DEATH-like_dom_sf"/>
</dbReference>
<dbReference type="GO" id="GO:0070976">
    <property type="term" value="F:TIR domain binding"/>
    <property type="evidence" value="ECO:0007669"/>
    <property type="project" value="InterPro"/>
</dbReference>
<dbReference type="PANTHER" id="PTHR15079:SF3">
    <property type="entry name" value="MYELOID DIFFERENTIATION PRIMARY RESPONSE PROTEIN MYD88"/>
    <property type="match status" value="1"/>
</dbReference>
<dbReference type="InterPro" id="IPR000488">
    <property type="entry name" value="Death_dom"/>
</dbReference>
<dbReference type="Gene3D" id="1.10.533.10">
    <property type="entry name" value="Death Domain, Fas"/>
    <property type="match status" value="1"/>
</dbReference>
<dbReference type="SMART" id="SM00005">
    <property type="entry name" value="DEATH"/>
    <property type="match status" value="1"/>
</dbReference>
<dbReference type="SUPFAM" id="SSF52200">
    <property type="entry name" value="Toll/Interleukin receptor TIR domain"/>
    <property type="match status" value="1"/>
</dbReference>
<dbReference type="AlphaFoldDB" id="A0A7D9LLL2"/>
<dbReference type="OrthoDB" id="10037120at2759"/>
<organism evidence="4 5">
    <name type="scientific">Paramuricea clavata</name>
    <name type="common">Red gorgonian</name>
    <name type="synonym">Violescent sea-whip</name>
    <dbReference type="NCBI Taxonomy" id="317549"/>
    <lineage>
        <taxon>Eukaryota</taxon>
        <taxon>Metazoa</taxon>
        <taxon>Cnidaria</taxon>
        <taxon>Anthozoa</taxon>
        <taxon>Octocorallia</taxon>
        <taxon>Malacalcyonacea</taxon>
        <taxon>Plexauridae</taxon>
        <taxon>Paramuricea</taxon>
    </lineage>
</organism>
<evidence type="ECO:0000313" key="5">
    <source>
        <dbReference type="Proteomes" id="UP001152795"/>
    </source>
</evidence>
<dbReference type="Pfam" id="PF00531">
    <property type="entry name" value="Death"/>
    <property type="match status" value="1"/>
</dbReference>
<evidence type="ECO:0000313" key="4">
    <source>
        <dbReference type="EMBL" id="CAB4033274.1"/>
    </source>
</evidence>
<evidence type="ECO:0000256" key="1">
    <source>
        <dbReference type="ARBA" id="ARBA00004496"/>
    </source>
</evidence>
<dbReference type="EMBL" id="CACRXK020019101">
    <property type="protein sequence ID" value="CAB4033274.1"/>
    <property type="molecule type" value="Genomic_DNA"/>
</dbReference>
<dbReference type="Proteomes" id="UP001152795">
    <property type="component" value="Unassembled WGS sequence"/>
</dbReference>
<gene>
    <name evidence="4" type="ORF">PACLA_8A063707</name>
</gene>
<dbReference type="GO" id="GO:0002755">
    <property type="term" value="P:MyD88-dependent toll-like receptor signaling pathway"/>
    <property type="evidence" value="ECO:0007669"/>
    <property type="project" value="InterPro"/>
</dbReference>
<dbReference type="Gene3D" id="3.40.50.10140">
    <property type="entry name" value="Toll/interleukin-1 receptor homology (TIR) domain"/>
    <property type="match status" value="1"/>
</dbReference>
<dbReference type="PROSITE" id="PS50017">
    <property type="entry name" value="DEATH_DOMAIN"/>
    <property type="match status" value="1"/>
</dbReference>
<dbReference type="InterPro" id="IPR035897">
    <property type="entry name" value="Toll_tir_struct_dom_sf"/>
</dbReference>